<keyword evidence="1" id="KW-1133">Transmembrane helix</keyword>
<dbReference type="GO" id="GO:0000271">
    <property type="term" value="P:polysaccharide biosynthetic process"/>
    <property type="evidence" value="ECO:0007669"/>
    <property type="project" value="TreeGrafter"/>
</dbReference>
<dbReference type="InterPro" id="IPR050879">
    <property type="entry name" value="Acyltransferase_3"/>
</dbReference>
<feature type="transmembrane region" description="Helical" evidence="1">
    <location>
        <begin position="350"/>
        <end position="369"/>
    </location>
</feature>
<feature type="transmembrane region" description="Helical" evidence="1">
    <location>
        <begin position="57"/>
        <end position="84"/>
    </location>
</feature>
<keyword evidence="3" id="KW-0808">Transferase</keyword>
<sequence length="534" mass="59802">MSISAPIETTQKSAELTAPLAQPGAQTNRKSLDSLTALRFFAAFSIVVYHAKDQFPFLSGIAGSFALEQAVSFFFVLSGFILTYAHGNLGLKNCKSYIVSRFMRIYPVHLAALATLLILLPQNLKHLNNWKASLAYLTMTHAWVPIQDYYFAWNSPSWSISTEWFFYLSLPLLLTLGRKKLLAPLTVTAIAFAFAFWLADWRHLPISSTTGSAVSAHGLLYINPLARSIEFALGITLGLIYTRIKPLPWPTLLEFLSLSGFLFTCHLSTKVENFSSWPYFSLWASHAGFSALSAALVIIVFSQERGLLSKALRFKPLVLLGEISFAMYMLHYILLCYKFETVPLIYNQAGFLRFSAILVLASYFTFTYIEKPTRSLFKAKKSILNRSELIGLALVPALIYALTPGTNLYPKELSRGIKIASPACLFDEGIALETACLSDKDIILRFKAEKPLLLFQAVETRLLNAKGETIYFLQTALTTRPQFAAKDSRFDFKMPNCSNSYKEAKYLSVKVMNRDGSALKPSIEPHQTNLLINL</sequence>
<comment type="caution">
    <text evidence="3">The sequence shown here is derived from an EMBL/GenBank/DDBJ whole genome shotgun (WGS) entry which is preliminary data.</text>
</comment>
<keyword evidence="1" id="KW-0812">Transmembrane</keyword>
<organism evidence="3 4">
    <name type="scientific">Candidatus Obscuribacter phosphatis</name>
    <dbReference type="NCBI Taxonomy" id="1906157"/>
    <lineage>
        <taxon>Bacteria</taxon>
        <taxon>Bacillati</taxon>
        <taxon>Candidatus Melainabacteria</taxon>
        <taxon>Candidatus Obscuribacterales</taxon>
        <taxon>Candidatus Obscuribacteraceae</taxon>
        <taxon>Candidatus Obscuribacter</taxon>
    </lineage>
</organism>
<evidence type="ECO:0000313" key="3">
    <source>
        <dbReference type="EMBL" id="MBN8662184.1"/>
    </source>
</evidence>
<feature type="transmembrane region" description="Helical" evidence="1">
    <location>
        <begin position="157"/>
        <end position="174"/>
    </location>
</feature>
<feature type="transmembrane region" description="Helical" evidence="1">
    <location>
        <begin position="314"/>
        <end position="335"/>
    </location>
</feature>
<evidence type="ECO:0000259" key="2">
    <source>
        <dbReference type="Pfam" id="PF01757"/>
    </source>
</evidence>
<dbReference type="PANTHER" id="PTHR23028:SF53">
    <property type="entry name" value="ACYL_TRANSF_3 DOMAIN-CONTAINING PROTEIN"/>
    <property type="match status" value="1"/>
</dbReference>
<feature type="transmembrane region" description="Helical" evidence="1">
    <location>
        <begin position="105"/>
        <end position="124"/>
    </location>
</feature>
<reference evidence="3" key="1">
    <citation type="submission" date="2021-02" db="EMBL/GenBank/DDBJ databases">
        <title>Genome-Resolved Metagenomics of a Microbial Community Performing Photosynthetic Biological Nutrient Removal.</title>
        <authorList>
            <person name="Mcdaniel E.A."/>
        </authorList>
    </citation>
    <scope>NUCLEOTIDE SEQUENCE</scope>
    <source>
        <strain evidence="3">UWPOB_OBS1</strain>
    </source>
</reference>
<name>A0A8J7TMW6_9BACT</name>
<dbReference type="Pfam" id="PF01757">
    <property type="entry name" value="Acyl_transf_3"/>
    <property type="match status" value="1"/>
</dbReference>
<dbReference type="AlphaFoldDB" id="A0A8J7TMW6"/>
<feature type="domain" description="Acyltransferase 3" evidence="2">
    <location>
        <begin position="34"/>
        <end position="361"/>
    </location>
</feature>
<keyword evidence="3" id="KW-0012">Acyltransferase</keyword>
<feature type="transmembrane region" description="Helical" evidence="1">
    <location>
        <begin position="389"/>
        <end position="409"/>
    </location>
</feature>
<feature type="transmembrane region" description="Helical" evidence="1">
    <location>
        <begin position="32"/>
        <end position="51"/>
    </location>
</feature>
<feature type="transmembrane region" description="Helical" evidence="1">
    <location>
        <begin position="252"/>
        <end position="269"/>
    </location>
</feature>
<dbReference type="EMBL" id="JAFLCK010000032">
    <property type="protein sequence ID" value="MBN8662184.1"/>
    <property type="molecule type" value="Genomic_DNA"/>
</dbReference>
<proteinExistence type="predicted"/>
<keyword evidence="1" id="KW-0472">Membrane</keyword>
<feature type="transmembrane region" description="Helical" evidence="1">
    <location>
        <begin position="181"/>
        <end position="199"/>
    </location>
</feature>
<feature type="transmembrane region" description="Helical" evidence="1">
    <location>
        <begin position="281"/>
        <end position="302"/>
    </location>
</feature>
<dbReference type="PANTHER" id="PTHR23028">
    <property type="entry name" value="ACETYLTRANSFERASE"/>
    <property type="match status" value="1"/>
</dbReference>
<accession>A0A8J7TMW6</accession>
<gene>
    <name evidence="3" type="ORF">J0M35_17580</name>
</gene>
<protein>
    <submittedName>
        <fullName evidence="3">Acyltransferase</fullName>
    </submittedName>
</protein>
<dbReference type="InterPro" id="IPR002656">
    <property type="entry name" value="Acyl_transf_3_dom"/>
</dbReference>
<evidence type="ECO:0000256" key="1">
    <source>
        <dbReference type="SAM" id="Phobius"/>
    </source>
</evidence>
<dbReference type="Proteomes" id="UP000664277">
    <property type="component" value="Unassembled WGS sequence"/>
</dbReference>
<dbReference type="GO" id="GO:0016747">
    <property type="term" value="F:acyltransferase activity, transferring groups other than amino-acyl groups"/>
    <property type="evidence" value="ECO:0007669"/>
    <property type="project" value="InterPro"/>
</dbReference>
<evidence type="ECO:0000313" key="4">
    <source>
        <dbReference type="Proteomes" id="UP000664277"/>
    </source>
</evidence>
<feature type="transmembrane region" description="Helical" evidence="1">
    <location>
        <begin position="219"/>
        <end position="240"/>
    </location>
</feature>
<dbReference type="GO" id="GO:0016020">
    <property type="term" value="C:membrane"/>
    <property type="evidence" value="ECO:0007669"/>
    <property type="project" value="TreeGrafter"/>
</dbReference>